<dbReference type="EMBL" id="UGJE01000002">
    <property type="protein sequence ID" value="STQ86616.1"/>
    <property type="molecule type" value="Genomic_DNA"/>
</dbReference>
<dbReference type="GO" id="GO:0055085">
    <property type="term" value="P:transmembrane transport"/>
    <property type="evidence" value="ECO:0007669"/>
    <property type="project" value="InterPro"/>
</dbReference>
<dbReference type="SUPFAM" id="SSF74653">
    <property type="entry name" value="TolA/TonB C-terminal domain"/>
    <property type="match status" value="1"/>
</dbReference>
<reference evidence="9 10" key="1">
    <citation type="journal article" date="2014" name="Genome Announc.">
        <title>Draft genome sequences of eight enterohepatic helicobacter species isolated from both laboratory and wild rodents.</title>
        <authorList>
            <person name="Sheh A."/>
            <person name="Shen Z."/>
            <person name="Fox J.G."/>
        </authorList>
    </citation>
    <scope>NUCLEOTIDE SEQUENCE [LARGE SCALE GENOMIC DNA]</scope>
    <source>
        <strain evidence="9 10">ST1</strain>
    </source>
</reference>
<organism evidence="8 11">
    <name type="scientific">Helicobacter muridarum</name>
    <dbReference type="NCBI Taxonomy" id="216"/>
    <lineage>
        <taxon>Bacteria</taxon>
        <taxon>Pseudomonadati</taxon>
        <taxon>Campylobacterota</taxon>
        <taxon>Epsilonproteobacteria</taxon>
        <taxon>Campylobacterales</taxon>
        <taxon>Helicobacteraceae</taxon>
        <taxon>Helicobacter</taxon>
    </lineage>
</organism>
<dbReference type="NCBIfam" id="TIGR01352">
    <property type="entry name" value="tonB_Cterm"/>
    <property type="match status" value="1"/>
</dbReference>
<dbReference type="PROSITE" id="PS52015">
    <property type="entry name" value="TONB_CTD"/>
    <property type="match status" value="1"/>
</dbReference>
<evidence type="ECO:0000256" key="5">
    <source>
        <dbReference type="SAM" id="MobiDB-lite"/>
    </source>
</evidence>
<dbReference type="STRING" id="216.LS73_01250"/>
<evidence type="ECO:0000256" key="6">
    <source>
        <dbReference type="SAM" id="Phobius"/>
    </source>
</evidence>
<keyword evidence="4 6" id="KW-0472">Membrane</keyword>
<keyword evidence="2 6" id="KW-0812">Transmembrane</keyword>
<dbReference type="EMBL" id="JRPD02000004">
    <property type="protein sequence ID" value="TLE00848.1"/>
    <property type="molecule type" value="Genomic_DNA"/>
</dbReference>
<evidence type="ECO:0000256" key="2">
    <source>
        <dbReference type="ARBA" id="ARBA00022692"/>
    </source>
</evidence>
<sequence>MKSIHYKIYKDRFLLSLGFSILAHIIIIVCYMLLPKPQKSVSLQPISLGIIKNQKQMQENTELQKDSISSQIETKPAPKRVKKSPSKVTQKEAIKQPLQKLTQKPQEQLNTSEDIVLDSPQENVQYADSLPDINVDLQSLSLPQESFNPLVPPKPSLTQSIRQKEENLKLENLPSRVLEELERLYGNNIYRMTKEQKDYIAESYFMNYAIFQQTADRMGYPKLAAYLKQQGDGVIEFTLYPDGHIEDVKILISTKYEALDESMRQVVELSAKNLKRPPVPIQIRLGGSYQIR</sequence>
<evidence type="ECO:0000259" key="7">
    <source>
        <dbReference type="PROSITE" id="PS52015"/>
    </source>
</evidence>
<evidence type="ECO:0000313" key="8">
    <source>
        <dbReference type="EMBL" id="STQ86616.1"/>
    </source>
</evidence>
<dbReference type="Proteomes" id="UP000029922">
    <property type="component" value="Unassembled WGS sequence"/>
</dbReference>
<dbReference type="GO" id="GO:0016020">
    <property type="term" value="C:membrane"/>
    <property type="evidence" value="ECO:0007669"/>
    <property type="project" value="UniProtKB-SubCell"/>
</dbReference>
<dbReference type="Pfam" id="PF03544">
    <property type="entry name" value="TonB_C"/>
    <property type="match status" value="1"/>
</dbReference>
<feature type="region of interest" description="Disordered" evidence="5">
    <location>
        <begin position="61"/>
        <end position="93"/>
    </location>
</feature>
<dbReference type="RefSeq" id="WP_104692085.1">
    <property type="nucleotide sequence ID" value="NZ_FZML01000003.1"/>
</dbReference>
<feature type="domain" description="TonB C-terminal" evidence="7">
    <location>
        <begin position="205"/>
        <end position="292"/>
    </location>
</feature>
<dbReference type="AlphaFoldDB" id="A0A377PUQ9"/>
<dbReference type="OrthoDB" id="5349195at2"/>
<dbReference type="Proteomes" id="UP000255139">
    <property type="component" value="Unassembled WGS sequence"/>
</dbReference>
<evidence type="ECO:0000313" key="11">
    <source>
        <dbReference type="Proteomes" id="UP000255139"/>
    </source>
</evidence>
<proteinExistence type="predicted"/>
<accession>A0A377PUQ9</accession>
<evidence type="ECO:0000313" key="10">
    <source>
        <dbReference type="Proteomes" id="UP000029922"/>
    </source>
</evidence>
<keyword evidence="3 6" id="KW-1133">Transmembrane helix</keyword>
<evidence type="ECO:0000256" key="1">
    <source>
        <dbReference type="ARBA" id="ARBA00004167"/>
    </source>
</evidence>
<feature type="compositionally biased region" description="Polar residues" evidence="5">
    <location>
        <begin position="61"/>
        <end position="73"/>
    </location>
</feature>
<evidence type="ECO:0000256" key="3">
    <source>
        <dbReference type="ARBA" id="ARBA00022989"/>
    </source>
</evidence>
<dbReference type="InterPro" id="IPR006260">
    <property type="entry name" value="TonB/TolA_C"/>
</dbReference>
<protein>
    <submittedName>
        <fullName evidence="8">Siderophore-mediated iron transport protein</fullName>
    </submittedName>
    <submittedName>
        <fullName evidence="9">TonB family protein</fullName>
    </submittedName>
</protein>
<keyword evidence="11" id="KW-1185">Reference proteome</keyword>
<dbReference type="InterPro" id="IPR037682">
    <property type="entry name" value="TonB_C"/>
</dbReference>
<name>A0A377PUQ9_9HELI</name>
<comment type="subcellular location">
    <subcellularLocation>
        <location evidence="1">Membrane</location>
        <topology evidence="1">Single-pass membrane protein</topology>
    </subcellularLocation>
</comment>
<evidence type="ECO:0000313" key="9">
    <source>
        <dbReference type="EMBL" id="TLE00848.1"/>
    </source>
</evidence>
<reference evidence="8 11" key="2">
    <citation type="submission" date="2018-06" db="EMBL/GenBank/DDBJ databases">
        <authorList>
            <consortium name="Pathogen Informatics"/>
            <person name="Doyle S."/>
        </authorList>
    </citation>
    <scope>NUCLEOTIDE SEQUENCE [LARGE SCALE GENOMIC DNA]</scope>
    <source>
        <strain evidence="8 11">NCTC12714</strain>
    </source>
</reference>
<dbReference type="Gene3D" id="3.30.1150.10">
    <property type="match status" value="1"/>
</dbReference>
<gene>
    <name evidence="9" type="ORF">LS73_002800</name>
    <name evidence="8" type="ORF">NCTC12714_01427</name>
</gene>
<feature type="transmembrane region" description="Helical" evidence="6">
    <location>
        <begin position="12"/>
        <end position="34"/>
    </location>
</feature>
<evidence type="ECO:0000256" key="4">
    <source>
        <dbReference type="ARBA" id="ARBA00023136"/>
    </source>
</evidence>